<feature type="region of interest" description="Disordered" evidence="1">
    <location>
        <begin position="1"/>
        <end position="48"/>
    </location>
</feature>
<gene>
    <name evidence="2" type="ORF">SLS59_009061</name>
</gene>
<name>A0ABR3QPI5_9PLEO</name>
<feature type="compositionally biased region" description="Low complexity" evidence="1">
    <location>
        <begin position="20"/>
        <end position="30"/>
    </location>
</feature>
<organism evidence="2 3">
    <name type="scientific">Nothophoma quercina</name>
    <dbReference type="NCBI Taxonomy" id="749835"/>
    <lineage>
        <taxon>Eukaryota</taxon>
        <taxon>Fungi</taxon>
        <taxon>Dikarya</taxon>
        <taxon>Ascomycota</taxon>
        <taxon>Pezizomycotina</taxon>
        <taxon>Dothideomycetes</taxon>
        <taxon>Pleosporomycetidae</taxon>
        <taxon>Pleosporales</taxon>
        <taxon>Pleosporineae</taxon>
        <taxon>Didymellaceae</taxon>
        <taxon>Nothophoma</taxon>
    </lineage>
</organism>
<dbReference type="Proteomes" id="UP001521222">
    <property type="component" value="Unassembled WGS sequence"/>
</dbReference>
<proteinExistence type="predicted"/>
<accession>A0ABR3QPI5</accession>
<feature type="region of interest" description="Disordered" evidence="1">
    <location>
        <begin position="71"/>
        <end position="111"/>
    </location>
</feature>
<evidence type="ECO:0000313" key="3">
    <source>
        <dbReference type="Proteomes" id="UP001521222"/>
    </source>
</evidence>
<feature type="compositionally biased region" description="Polar residues" evidence="1">
    <location>
        <begin position="31"/>
        <end position="48"/>
    </location>
</feature>
<reference evidence="2 3" key="1">
    <citation type="submission" date="2024-02" db="EMBL/GenBank/DDBJ databases">
        <title>De novo assembly and annotation of 12 fungi associated with fruit tree decline syndrome in Ontario, Canada.</title>
        <authorList>
            <person name="Sulman M."/>
            <person name="Ellouze W."/>
            <person name="Ilyukhin E."/>
        </authorList>
    </citation>
    <scope>NUCLEOTIDE SEQUENCE [LARGE SCALE GENOMIC DNA]</scope>
    <source>
        <strain evidence="2 3">M97-236</strain>
    </source>
</reference>
<protein>
    <submittedName>
        <fullName evidence="2">Uncharacterized protein</fullName>
    </submittedName>
</protein>
<evidence type="ECO:0000313" key="2">
    <source>
        <dbReference type="EMBL" id="KAL1594030.1"/>
    </source>
</evidence>
<keyword evidence="3" id="KW-1185">Reference proteome</keyword>
<sequence length="238" mass="25973">MAALLAAPPRTPSPKVRIRSQSFSFDSPSSITRLNASTPIEESPFSKSTGSINIAKTVPQHHVLVPLRTKMSEESISDSSSAMSVSTASSPTKSEYDVELQDTSEEGEDNESMNHIMDLPEGNLLGLFENALAPRPTEALSSHPPTKKPRLSPPSIQLPPPNIMLDAGPTSPFAFQDPSFPMTSPWLVRVVLDLHDVHRLSWMEIGGFVERVYGVQTGSAEVLDILAGNGRVKRCWWD</sequence>
<feature type="compositionally biased region" description="Acidic residues" evidence="1">
    <location>
        <begin position="97"/>
        <end position="111"/>
    </location>
</feature>
<dbReference type="EMBL" id="JAKIXB020000038">
    <property type="protein sequence ID" value="KAL1594030.1"/>
    <property type="molecule type" value="Genomic_DNA"/>
</dbReference>
<feature type="compositionally biased region" description="Low complexity" evidence="1">
    <location>
        <begin position="77"/>
        <end position="90"/>
    </location>
</feature>
<comment type="caution">
    <text evidence="2">The sequence shown here is derived from an EMBL/GenBank/DDBJ whole genome shotgun (WGS) entry which is preliminary data.</text>
</comment>
<evidence type="ECO:0000256" key="1">
    <source>
        <dbReference type="SAM" id="MobiDB-lite"/>
    </source>
</evidence>